<feature type="transmembrane region" description="Helical" evidence="1">
    <location>
        <begin position="6"/>
        <end position="26"/>
    </location>
</feature>
<dbReference type="GO" id="GO:0016787">
    <property type="term" value="F:hydrolase activity"/>
    <property type="evidence" value="ECO:0007669"/>
    <property type="project" value="InterPro"/>
</dbReference>
<dbReference type="OrthoDB" id="9780884at2"/>
<dbReference type="EMBL" id="FOJI01000011">
    <property type="protein sequence ID" value="SEW34589.1"/>
    <property type="molecule type" value="Genomic_DNA"/>
</dbReference>
<evidence type="ECO:0000313" key="4">
    <source>
        <dbReference type="Proteomes" id="UP000199701"/>
    </source>
</evidence>
<keyword evidence="1" id="KW-0812">Transmembrane</keyword>
<reference evidence="3 4" key="1">
    <citation type="submission" date="2016-10" db="EMBL/GenBank/DDBJ databases">
        <authorList>
            <person name="de Groot N.N."/>
        </authorList>
    </citation>
    <scope>NUCLEOTIDE SEQUENCE [LARGE SCALE GENOMIC DNA]</scope>
    <source>
        <strain evidence="3 4">DSM 9179</strain>
    </source>
</reference>
<proteinExistence type="predicted"/>
<evidence type="ECO:0000313" key="3">
    <source>
        <dbReference type="EMBL" id="SEW34589.1"/>
    </source>
</evidence>
<evidence type="ECO:0000256" key="1">
    <source>
        <dbReference type="SAM" id="Phobius"/>
    </source>
</evidence>
<feature type="transmembrane region" description="Helical" evidence="1">
    <location>
        <begin position="116"/>
        <end position="137"/>
    </location>
</feature>
<accession>A0A1I0R2V7</accession>
<keyword evidence="1" id="KW-1133">Transmembrane helix</keyword>
<dbReference type="AlphaFoldDB" id="A0A1I0R2V7"/>
<keyword evidence="4" id="KW-1185">Reference proteome</keyword>
<dbReference type="Gene3D" id="3.60.21.10">
    <property type="match status" value="1"/>
</dbReference>
<dbReference type="InterPro" id="IPR029052">
    <property type="entry name" value="Metallo-depent_PP-like"/>
</dbReference>
<protein>
    <recommendedName>
        <fullName evidence="2">Calcineurin-like phosphoesterase domain-containing protein</fullName>
    </recommendedName>
</protein>
<dbReference type="Pfam" id="PF00149">
    <property type="entry name" value="Metallophos"/>
    <property type="match status" value="1"/>
</dbReference>
<dbReference type="SUPFAM" id="SSF56300">
    <property type="entry name" value="Metallo-dependent phosphatases"/>
    <property type="match status" value="1"/>
</dbReference>
<dbReference type="InterPro" id="IPR004843">
    <property type="entry name" value="Calcineurin-like_PHP"/>
</dbReference>
<feature type="domain" description="Calcineurin-like phosphoesterase" evidence="2">
    <location>
        <begin position="164"/>
        <end position="326"/>
    </location>
</feature>
<feature type="transmembrane region" description="Helical" evidence="1">
    <location>
        <begin position="72"/>
        <end position="93"/>
    </location>
</feature>
<dbReference type="PANTHER" id="PTHR31302">
    <property type="entry name" value="TRANSMEMBRANE PROTEIN WITH METALLOPHOSPHOESTERASE DOMAIN-RELATED"/>
    <property type="match status" value="1"/>
</dbReference>
<dbReference type="STRING" id="99656.SAMN05421659_11187"/>
<dbReference type="Proteomes" id="UP000199701">
    <property type="component" value="Unassembled WGS sequence"/>
</dbReference>
<sequence length="388" mass="43614">MHMSAFVIILIVTSLMLANFYVGLNYNKLIKEENSKLLIIVFWVFQCFFTFVLILNFLLFFTGRHNGRASIIIEYIAGFTASFSLYSIIMFIIRDIFRQLAKVIPFHNASRLIGNFVYRCGMIAVITASIITVYGFVNAKNYKVIDYNVTLDKKESTIDGLNAVFVSDAHMGCAVGAAELQIIVDKINAVNPDVVFLGGDFFDDGTTEQLKEQASEILKGLTAKYGVYFVLGNHECYLDDDAKQESYFANAGIQVIDDKVVMIDNKFILVGRKDRTNGRVDITKLMQGVETETLPVILLDHEPIYKDMKRVAAEGADLQLSGHTHAGQIFPMYLFDFFETVPWYGKYKTGDLQTLVSSGVGAWAVPIRIGSPSEIMYVHISFEGKNKY</sequence>
<organism evidence="3 4">
    <name type="scientific">[Clostridium] fimetarium</name>
    <dbReference type="NCBI Taxonomy" id="99656"/>
    <lineage>
        <taxon>Bacteria</taxon>
        <taxon>Bacillati</taxon>
        <taxon>Bacillota</taxon>
        <taxon>Clostridia</taxon>
        <taxon>Lachnospirales</taxon>
        <taxon>Lachnospiraceae</taxon>
    </lineage>
</organism>
<dbReference type="PANTHER" id="PTHR31302:SF0">
    <property type="entry name" value="TRANSMEMBRANE PROTEIN WITH METALLOPHOSPHOESTERASE DOMAIN"/>
    <property type="match status" value="1"/>
</dbReference>
<evidence type="ECO:0000259" key="2">
    <source>
        <dbReference type="Pfam" id="PF00149"/>
    </source>
</evidence>
<dbReference type="RefSeq" id="WP_092455126.1">
    <property type="nucleotide sequence ID" value="NZ_FOJI01000011.1"/>
</dbReference>
<feature type="transmembrane region" description="Helical" evidence="1">
    <location>
        <begin position="38"/>
        <end position="60"/>
    </location>
</feature>
<keyword evidence="1" id="KW-0472">Membrane</keyword>
<dbReference type="CDD" id="cd07385">
    <property type="entry name" value="MPP_YkuE_C"/>
    <property type="match status" value="1"/>
</dbReference>
<dbReference type="InterPro" id="IPR051158">
    <property type="entry name" value="Metallophosphoesterase_sf"/>
</dbReference>
<name>A0A1I0R2V7_9FIRM</name>
<gene>
    <name evidence="3" type="ORF">SAMN05421659_11187</name>
</gene>